<dbReference type="Proteomes" id="UP001497623">
    <property type="component" value="Unassembled WGS sequence"/>
</dbReference>
<keyword evidence="2" id="KW-1185">Reference proteome</keyword>
<evidence type="ECO:0000313" key="1">
    <source>
        <dbReference type="EMBL" id="CAL4204436.1"/>
    </source>
</evidence>
<sequence length="155" mass="16959">GEVTVHTTDEINGEKRFSQLLVKNGVIHLPGLSSCNSPPAPENTVNVSSLITRYPWSSSQVYLTLASGGKDLGTVYVKLLDNDCSWYLRRLCMGTIGPTYRGVVFDTDCEALWTGDVREPGPTRCFKLPPPIPPPPYARYAKVRGGKGAVYITNN</sequence>
<dbReference type="AlphaFoldDB" id="A0AAV2SI42"/>
<name>A0AAV2SI42_MEGNR</name>
<dbReference type="EMBL" id="CAXKWB010080170">
    <property type="protein sequence ID" value="CAL4204436.1"/>
    <property type="molecule type" value="Genomic_DNA"/>
</dbReference>
<organism evidence="1 2">
    <name type="scientific">Meganyctiphanes norvegica</name>
    <name type="common">Northern krill</name>
    <name type="synonym">Thysanopoda norvegica</name>
    <dbReference type="NCBI Taxonomy" id="48144"/>
    <lineage>
        <taxon>Eukaryota</taxon>
        <taxon>Metazoa</taxon>
        <taxon>Ecdysozoa</taxon>
        <taxon>Arthropoda</taxon>
        <taxon>Crustacea</taxon>
        <taxon>Multicrustacea</taxon>
        <taxon>Malacostraca</taxon>
        <taxon>Eumalacostraca</taxon>
        <taxon>Eucarida</taxon>
        <taxon>Euphausiacea</taxon>
        <taxon>Euphausiidae</taxon>
        <taxon>Meganyctiphanes</taxon>
    </lineage>
</organism>
<protein>
    <submittedName>
        <fullName evidence="1">Uncharacterized protein</fullName>
    </submittedName>
</protein>
<feature type="non-terminal residue" evidence="1">
    <location>
        <position position="155"/>
    </location>
</feature>
<proteinExistence type="predicted"/>
<accession>A0AAV2SI42</accession>
<feature type="non-terminal residue" evidence="1">
    <location>
        <position position="1"/>
    </location>
</feature>
<reference evidence="1 2" key="1">
    <citation type="submission" date="2024-05" db="EMBL/GenBank/DDBJ databases">
        <authorList>
            <person name="Wallberg A."/>
        </authorList>
    </citation>
    <scope>NUCLEOTIDE SEQUENCE [LARGE SCALE GENOMIC DNA]</scope>
</reference>
<gene>
    <name evidence="1" type="ORF">MNOR_LOCUS37854</name>
</gene>
<evidence type="ECO:0000313" key="2">
    <source>
        <dbReference type="Proteomes" id="UP001497623"/>
    </source>
</evidence>
<comment type="caution">
    <text evidence="1">The sequence shown here is derived from an EMBL/GenBank/DDBJ whole genome shotgun (WGS) entry which is preliminary data.</text>
</comment>